<name>A0A858RET4_9BACT</name>
<dbReference type="CDD" id="cd16917">
    <property type="entry name" value="HATPase_UhpB-NarQ-NarX-like"/>
    <property type="match status" value="1"/>
</dbReference>
<evidence type="ECO:0000259" key="6">
    <source>
        <dbReference type="PROSITE" id="PS50022"/>
    </source>
</evidence>
<dbReference type="GO" id="GO:0000155">
    <property type="term" value="F:phosphorelay sensor kinase activity"/>
    <property type="evidence" value="ECO:0007669"/>
    <property type="project" value="InterPro"/>
</dbReference>
<keyword evidence="3" id="KW-0902">Two-component regulatory system</keyword>
<dbReference type="PROSITE" id="PS50022">
    <property type="entry name" value="FA58C_3"/>
    <property type="match status" value="1"/>
</dbReference>
<evidence type="ECO:0000313" key="7">
    <source>
        <dbReference type="EMBL" id="QJE95074.1"/>
    </source>
</evidence>
<keyword evidence="5" id="KW-0732">Signal</keyword>
<feature type="chain" id="PRO_5032679775" description="F5/8 type C domain-containing protein" evidence="5">
    <location>
        <begin position="35"/>
        <end position="715"/>
    </location>
</feature>
<keyword evidence="1" id="KW-0808">Transferase</keyword>
<keyword evidence="4" id="KW-1133">Transmembrane helix</keyword>
<dbReference type="Gene3D" id="1.20.5.1930">
    <property type="match status" value="1"/>
</dbReference>
<evidence type="ECO:0000256" key="1">
    <source>
        <dbReference type="ARBA" id="ARBA00022679"/>
    </source>
</evidence>
<accession>A0A858RET4</accession>
<protein>
    <recommendedName>
        <fullName evidence="6">F5/8 type C domain-containing protein</fullName>
    </recommendedName>
</protein>
<dbReference type="RefSeq" id="WP_169453295.1">
    <property type="nucleotide sequence ID" value="NZ_CP051774.1"/>
</dbReference>
<dbReference type="KEGG" id="luo:HHL09_04560"/>
<feature type="signal peptide" evidence="5">
    <location>
        <begin position="1"/>
        <end position="34"/>
    </location>
</feature>
<keyword evidence="8" id="KW-1185">Reference proteome</keyword>
<dbReference type="InterPro" id="IPR050482">
    <property type="entry name" value="Sensor_HK_TwoCompSys"/>
</dbReference>
<evidence type="ECO:0000256" key="4">
    <source>
        <dbReference type="SAM" id="Phobius"/>
    </source>
</evidence>
<dbReference type="InterPro" id="IPR003594">
    <property type="entry name" value="HATPase_dom"/>
</dbReference>
<dbReference type="InterPro" id="IPR008979">
    <property type="entry name" value="Galactose-bd-like_sf"/>
</dbReference>
<dbReference type="AlphaFoldDB" id="A0A858RET4"/>
<dbReference type="GO" id="GO:0016020">
    <property type="term" value="C:membrane"/>
    <property type="evidence" value="ECO:0007669"/>
    <property type="project" value="InterPro"/>
</dbReference>
<evidence type="ECO:0000256" key="2">
    <source>
        <dbReference type="ARBA" id="ARBA00022777"/>
    </source>
</evidence>
<reference evidence="7 8" key="1">
    <citation type="submission" date="2020-04" db="EMBL/GenBank/DDBJ databases">
        <title>Luteolibacter sp. G-1-1-1 isolated from soil.</title>
        <authorList>
            <person name="Dahal R.H."/>
        </authorList>
    </citation>
    <scope>NUCLEOTIDE SEQUENCE [LARGE SCALE GENOMIC DNA]</scope>
    <source>
        <strain evidence="7 8">G-1-1-1</strain>
    </source>
</reference>
<dbReference type="SUPFAM" id="SSF55874">
    <property type="entry name" value="ATPase domain of HSP90 chaperone/DNA topoisomerase II/histidine kinase"/>
    <property type="match status" value="1"/>
</dbReference>
<gene>
    <name evidence="7" type="ORF">HHL09_04560</name>
</gene>
<keyword evidence="4" id="KW-0472">Membrane</keyword>
<evidence type="ECO:0000256" key="5">
    <source>
        <dbReference type="SAM" id="SignalP"/>
    </source>
</evidence>
<dbReference type="PANTHER" id="PTHR24421">
    <property type="entry name" value="NITRATE/NITRITE SENSOR PROTEIN NARX-RELATED"/>
    <property type="match status" value="1"/>
</dbReference>
<dbReference type="Gene3D" id="2.60.120.260">
    <property type="entry name" value="Galactose-binding domain-like"/>
    <property type="match status" value="1"/>
</dbReference>
<evidence type="ECO:0000313" key="8">
    <source>
        <dbReference type="Proteomes" id="UP000501812"/>
    </source>
</evidence>
<keyword evidence="4" id="KW-0812">Transmembrane</keyword>
<evidence type="ECO:0000256" key="3">
    <source>
        <dbReference type="ARBA" id="ARBA00023012"/>
    </source>
</evidence>
<proteinExistence type="predicted"/>
<dbReference type="SUPFAM" id="SSF49785">
    <property type="entry name" value="Galactose-binding domain-like"/>
    <property type="match status" value="1"/>
</dbReference>
<dbReference type="InterPro" id="IPR000421">
    <property type="entry name" value="FA58C"/>
</dbReference>
<dbReference type="Proteomes" id="UP000501812">
    <property type="component" value="Chromosome"/>
</dbReference>
<keyword evidence="2" id="KW-0418">Kinase</keyword>
<feature type="transmembrane region" description="Helical" evidence="4">
    <location>
        <begin position="476"/>
        <end position="496"/>
    </location>
</feature>
<organism evidence="7 8">
    <name type="scientific">Luteolibacter luteus</name>
    <dbReference type="NCBI Taxonomy" id="2728835"/>
    <lineage>
        <taxon>Bacteria</taxon>
        <taxon>Pseudomonadati</taxon>
        <taxon>Verrucomicrobiota</taxon>
        <taxon>Verrucomicrobiia</taxon>
        <taxon>Verrucomicrobiales</taxon>
        <taxon>Verrucomicrobiaceae</taxon>
        <taxon>Luteolibacter</taxon>
    </lineage>
</organism>
<dbReference type="EMBL" id="CP051774">
    <property type="protein sequence ID" value="QJE95074.1"/>
    <property type="molecule type" value="Genomic_DNA"/>
</dbReference>
<dbReference type="InterPro" id="IPR011712">
    <property type="entry name" value="Sig_transdc_His_kin_sub3_dim/P"/>
</dbReference>
<dbReference type="GO" id="GO:0046983">
    <property type="term" value="F:protein dimerization activity"/>
    <property type="evidence" value="ECO:0007669"/>
    <property type="project" value="InterPro"/>
</dbReference>
<sequence length="715" mass="77857">MRGKAKRVPIFPRAAAIGRTFRVFALLSCGPISAAPFLPLHVVESSHTNFGHPLSELVDGKTDEGNGLDMARVQFKEQEIIFATEGPVSAQAFQFTSWHDSVEASAYPAEMEIAVTSDEKPSRLSNWTPLKPGVLMTHDFAISPGIATIEGNSILLSGGRPRIILTARATSPLTGVTGFRLRFIPHDVGHVSGQKTIGRSKAGNCVINEFQVVPDPLRSTNIALGRPVETPGETYSTLPRHLLTDGFPSTFSHPNDSHKAKGFYFEVDLGAEHDLDHVVLLARLDGEAMDRLGNYEVQVFDDAAGKAGNLRWTARMRADGSSVPVGGSDRIVAKDGQGKFSGRFIRIVNPTELQSRPQIAEVEVYPDLKPKLVSIRADGRPPDPEGKLTPGARSVAFSLAPGDDDPAPELLHFRWRKSGGEWAECHAGELVIMPCAVPGTYPVEFQARHTDGVWNQAVQRHDFVIPLPWWQRPLRIGAIVMALALAIAGLLWWSSLRKLREKLRRAQAIRALEQDRLRIARDMHDDIGARLTHLALLADRVKRSPGQENEMLSKLAKEARGTVGALDQIVWAVNPQHDTIGGLIDYMCSYSTEYLAAANLSCRFELSAGERNSVVPFSIRHPLLMAVKEALQNVVKHAGATRVVVGLLTTDSTLQVSVTDNGSGFVSQADSGTFQDGVNNMHARLAEIGGNCSISSSECGGTRVVLSVPWKPELT</sequence>
<dbReference type="Pfam" id="PF07730">
    <property type="entry name" value="HisKA_3"/>
    <property type="match status" value="1"/>
</dbReference>
<feature type="domain" description="F5/8 type C" evidence="6">
    <location>
        <begin position="205"/>
        <end position="367"/>
    </location>
</feature>
<dbReference type="InterPro" id="IPR036890">
    <property type="entry name" value="HATPase_C_sf"/>
</dbReference>
<dbReference type="Gene3D" id="3.30.565.10">
    <property type="entry name" value="Histidine kinase-like ATPase, C-terminal domain"/>
    <property type="match status" value="1"/>
</dbReference>
<dbReference type="Pfam" id="PF02518">
    <property type="entry name" value="HATPase_c"/>
    <property type="match status" value="1"/>
</dbReference>